<feature type="compositionally biased region" description="Basic and acidic residues" evidence="1">
    <location>
        <begin position="108"/>
        <end position="118"/>
    </location>
</feature>
<proteinExistence type="predicted"/>
<evidence type="ECO:0000313" key="2">
    <source>
        <dbReference type="EMBL" id="KAF6477992.1"/>
    </source>
</evidence>
<dbReference type="AlphaFoldDB" id="A0A7J8I211"/>
<reference evidence="2 3" key="1">
    <citation type="journal article" date="2020" name="Nature">
        <title>Six reference-quality genomes reveal evolution of bat adaptations.</title>
        <authorList>
            <person name="Jebb D."/>
            <person name="Huang Z."/>
            <person name="Pippel M."/>
            <person name="Hughes G.M."/>
            <person name="Lavrichenko K."/>
            <person name="Devanna P."/>
            <person name="Winkler S."/>
            <person name="Jermiin L.S."/>
            <person name="Skirmuntt E.C."/>
            <person name="Katzourakis A."/>
            <person name="Burkitt-Gray L."/>
            <person name="Ray D.A."/>
            <person name="Sullivan K.A.M."/>
            <person name="Roscito J.G."/>
            <person name="Kirilenko B.M."/>
            <person name="Davalos L.M."/>
            <person name="Corthals A.P."/>
            <person name="Power M.L."/>
            <person name="Jones G."/>
            <person name="Ransome R.D."/>
            <person name="Dechmann D.K.N."/>
            <person name="Locatelli A.G."/>
            <person name="Puechmaille S.J."/>
            <person name="Fedrigo O."/>
            <person name="Jarvis E.D."/>
            <person name="Hiller M."/>
            <person name="Vernes S.C."/>
            <person name="Myers E.W."/>
            <person name="Teeling E.C."/>
        </authorList>
    </citation>
    <scope>NUCLEOTIDE SEQUENCE [LARGE SCALE GENOMIC DNA]</scope>
    <source>
        <strain evidence="2">MMolMol1</strain>
        <tissue evidence="2">Muscle</tissue>
    </source>
</reference>
<feature type="region of interest" description="Disordered" evidence="1">
    <location>
        <begin position="43"/>
        <end position="65"/>
    </location>
</feature>
<sequence length="139" mass="15475">MLLFGETQHTLRFRDRRVLPGETQHTLRFRDRRVLPGETQHTLRFGKEGSFPGTHSTHWGSGTEGSFPGRHSTHWGVEKYCCKEVSVAVFLAYVTTARVPSNTSYRCAQEDGGQHEDTDALLSGSSSPHAPVRVPNPVS</sequence>
<name>A0A7J8I211_MOLMO</name>
<comment type="caution">
    <text evidence="2">The sequence shown here is derived from an EMBL/GenBank/DDBJ whole genome shotgun (WGS) entry which is preliminary data.</text>
</comment>
<protein>
    <submittedName>
        <fullName evidence="2">Uncharacterized protein</fullName>
    </submittedName>
</protein>
<dbReference type="EMBL" id="JACASF010000005">
    <property type="protein sequence ID" value="KAF6477992.1"/>
    <property type="molecule type" value="Genomic_DNA"/>
</dbReference>
<dbReference type="Proteomes" id="UP000550707">
    <property type="component" value="Unassembled WGS sequence"/>
</dbReference>
<accession>A0A7J8I211</accession>
<evidence type="ECO:0000313" key="3">
    <source>
        <dbReference type="Proteomes" id="UP000550707"/>
    </source>
</evidence>
<gene>
    <name evidence="2" type="ORF">HJG59_010884</name>
</gene>
<organism evidence="2 3">
    <name type="scientific">Molossus molossus</name>
    <name type="common">Pallas' mastiff bat</name>
    <name type="synonym">Vespertilio molossus</name>
    <dbReference type="NCBI Taxonomy" id="27622"/>
    <lineage>
        <taxon>Eukaryota</taxon>
        <taxon>Metazoa</taxon>
        <taxon>Chordata</taxon>
        <taxon>Craniata</taxon>
        <taxon>Vertebrata</taxon>
        <taxon>Euteleostomi</taxon>
        <taxon>Mammalia</taxon>
        <taxon>Eutheria</taxon>
        <taxon>Laurasiatheria</taxon>
        <taxon>Chiroptera</taxon>
        <taxon>Yangochiroptera</taxon>
        <taxon>Molossidae</taxon>
        <taxon>Molossus</taxon>
    </lineage>
</organism>
<dbReference type="InParanoid" id="A0A7J8I211"/>
<feature type="region of interest" description="Disordered" evidence="1">
    <location>
        <begin position="102"/>
        <end position="139"/>
    </location>
</feature>
<keyword evidence="3" id="KW-1185">Reference proteome</keyword>
<evidence type="ECO:0000256" key="1">
    <source>
        <dbReference type="SAM" id="MobiDB-lite"/>
    </source>
</evidence>